<dbReference type="FunCoup" id="C5DKX5">
    <property type="interactions" value="79"/>
</dbReference>
<keyword evidence="1" id="KW-0489">Methyltransferase</keyword>
<dbReference type="RefSeq" id="XP_002554563.1">
    <property type="nucleotide sequence ID" value="XM_002554517.1"/>
</dbReference>
<evidence type="ECO:0000256" key="1">
    <source>
        <dbReference type="ARBA" id="ARBA00022603"/>
    </source>
</evidence>
<reference evidence="5 6" key="1">
    <citation type="journal article" date="2009" name="Genome Res.">
        <title>Comparative genomics of protoploid Saccharomycetaceae.</title>
        <authorList>
            <consortium name="The Genolevures Consortium"/>
            <person name="Souciet J.-L."/>
            <person name="Dujon B."/>
            <person name="Gaillardin C."/>
            <person name="Johnston M."/>
            <person name="Baret P.V."/>
            <person name="Cliften P."/>
            <person name="Sherman D.J."/>
            <person name="Weissenbach J."/>
            <person name="Westhof E."/>
            <person name="Wincker P."/>
            <person name="Jubin C."/>
            <person name="Poulain J."/>
            <person name="Barbe V."/>
            <person name="Segurens B."/>
            <person name="Artiguenave F."/>
            <person name="Anthouard V."/>
            <person name="Vacherie B."/>
            <person name="Val M.-E."/>
            <person name="Fulton R.S."/>
            <person name="Minx P."/>
            <person name="Wilson R."/>
            <person name="Durrens P."/>
            <person name="Jean G."/>
            <person name="Marck C."/>
            <person name="Martin T."/>
            <person name="Nikolski M."/>
            <person name="Rolland T."/>
            <person name="Seret M.-L."/>
            <person name="Casaregola S."/>
            <person name="Despons L."/>
            <person name="Fairhead C."/>
            <person name="Fischer G."/>
            <person name="Lafontaine I."/>
            <person name="Leh V."/>
            <person name="Lemaire M."/>
            <person name="de Montigny J."/>
            <person name="Neuveglise C."/>
            <person name="Thierry A."/>
            <person name="Blanc-Lenfle I."/>
            <person name="Bleykasten C."/>
            <person name="Diffels J."/>
            <person name="Fritsch E."/>
            <person name="Frangeul L."/>
            <person name="Goeffon A."/>
            <person name="Jauniaux N."/>
            <person name="Kachouri-Lafond R."/>
            <person name="Payen C."/>
            <person name="Potier S."/>
            <person name="Pribylova L."/>
            <person name="Ozanne C."/>
            <person name="Richard G.-F."/>
            <person name="Sacerdot C."/>
            <person name="Straub M.-L."/>
            <person name="Talla E."/>
        </authorList>
    </citation>
    <scope>NUCLEOTIDE SEQUENCE [LARGE SCALE GENOMIC DNA]</scope>
    <source>
        <strain evidence="6">ATCC 56472 / CBS 6340 / NRRL Y-8284</strain>
    </source>
</reference>
<feature type="domain" description="SET" evidence="4">
    <location>
        <begin position="31"/>
        <end position="315"/>
    </location>
</feature>
<keyword evidence="2" id="KW-0808">Transferase</keyword>
<dbReference type="AlphaFoldDB" id="C5DKX5"/>
<dbReference type="STRING" id="559295.C5DKX5"/>
<dbReference type="EMBL" id="CU928170">
    <property type="protein sequence ID" value="CAR24126.1"/>
    <property type="molecule type" value="Genomic_DNA"/>
</dbReference>
<dbReference type="PIRSF" id="PIRSF027158">
    <property type="entry name" value="Lys_MTase_YDR198C_prd"/>
    <property type="match status" value="1"/>
</dbReference>
<dbReference type="Proteomes" id="UP000002036">
    <property type="component" value="Chromosome F"/>
</dbReference>
<proteinExistence type="predicted"/>
<dbReference type="SUPFAM" id="SSF82199">
    <property type="entry name" value="SET domain"/>
    <property type="match status" value="1"/>
</dbReference>
<dbReference type="OrthoDB" id="341421at2759"/>
<dbReference type="PROSITE" id="PS50280">
    <property type="entry name" value="SET"/>
    <property type="match status" value="1"/>
</dbReference>
<protein>
    <submittedName>
        <fullName evidence="5">KLTH0F08294p</fullName>
    </submittedName>
</protein>
<dbReference type="HOGENOM" id="CLU_041939_0_0_1"/>
<keyword evidence="6" id="KW-1185">Reference proteome</keyword>
<dbReference type="InterPro" id="IPR044429">
    <property type="entry name" value="SETD4_SET"/>
</dbReference>
<dbReference type="PANTHER" id="PTHR13271">
    <property type="entry name" value="UNCHARACTERIZED PUTATIVE METHYLTRANSFERASE"/>
    <property type="match status" value="1"/>
</dbReference>
<dbReference type="CDD" id="cd19177">
    <property type="entry name" value="SET_SETD4"/>
    <property type="match status" value="1"/>
</dbReference>
<evidence type="ECO:0000259" key="4">
    <source>
        <dbReference type="PROSITE" id="PS50280"/>
    </source>
</evidence>
<dbReference type="InterPro" id="IPR046341">
    <property type="entry name" value="SET_dom_sf"/>
</dbReference>
<accession>C5DKX5</accession>
<evidence type="ECO:0000313" key="5">
    <source>
        <dbReference type="EMBL" id="CAR24126.1"/>
    </source>
</evidence>
<dbReference type="OMA" id="YWGDYTI"/>
<dbReference type="PANTHER" id="PTHR13271:SF47">
    <property type="entry name" value="ACTIN-HISTIDINE N-METHYLTRANSFERASE"/>
    <property type="match status" value="1"/>
</dbReference>
<dbReference type="GeneID" id="8292769"/>
<gene>
    <name evidence="5" type="ordered locus">KLTH0F08294g</name>
</gene>
<dbReference type="KEGG" id="lth:KLTH0F08294g"/>
<dbReference type="Gene3D" id="3.90.1410.10">
    <property type="entry name" value="set domain protein methyltransferase, domain 1"/>
    <property type="match status" value="1"/>
</dbReference>
<evidence type="ECO:0000256" key="3">
    <source>
        <dbReference type="ARBA" id="ARBA00022691"/>
    </source>
</evidence>
<dbReference type="GO" id="GO:0016279">
    <property type="term" value="F:protein-lysine N-methyltransferase activity"/>
    <property type="evidence" value="ECO:0007669"/>
    <property type="project" value="InterPro"/>
</dbReference>
<dbReference type="InterPro" id="IPR016852">
    <property type="entry name" value="SET_MeTrfase"/>
</dbReference>
<dbReference type="GO" id="GO:0032259">
    <property type="term" value="P:methylation"/>
    <property type="evidence" value="ECO:0007669"/>
    <property type="project" value="UniProtKB-KW"/>
</dbReference>
<dbReference type="InterPro" id="IPR001214">
    <property type="entry name" value="SET_dom"/>
</dbReference>
<dbReference type="InParanoid" id="C5DKX5"/>
<keyword evidence="3" id="KW-0949">S-adenosyl-L-methionine</keyword>
<dbReference type="InterPro" id="IPR050600">
    <property type="entry name" value="SETD3_SETD6_MTase"/>
</dbReference>
<organism evidence="5 6">
    <name type="scientific">Lachancea thermotolerans (strain ATCC 56472 / CBS 6340 / NRRL Y-8284)</name>
    <name type="common">Yeast</name>
    <name type="synonym">Kluyveromyces thermotolerans</name>
    <dbReference type="NCBI Taxonomy" id="559295"/>
    <lineage>
        <taxon>Eukaryota</taxon>
        <taxon>Fungi</taxon>
        <taxon>Dikarya</taxon>
        <taxon>Ascomycota</taxon>
        <taxon>Saccharomycotina</taxon>
        <taxon>Saccharomycetes</taxon>
        <taxon>Saccharomycetales</taxon>
        <taxon>Saccharomycetaceae</taxon>
        <taxon>Lachancea</taxon>
    </lineage>
</organism>
<dbReference type="eggNOG" id="KOG1337">
    <property type="taxonomic scope" value="Eukaryota"/>
</dbReference>
<sequence length="464" mass="53140">MAATSQSLPWDERLDYLLKWLEESEGFAVNEHVRLQDTKRSGRGLYLKSGALKKRDCIVSIPGDKQLNFYTVIYHISLFNCELAIDGVSCPSSDRANNKIYEADDPRTEAYRHLTNNVVLGLSSFQLLSLFILFEWKILPQESNFTSFWKPFFDVFPSFEDLRSIPATWVCDPESGNLELIEMLPAASKKHAERMVSQVKHDWETIFPFIQKWLESREGASQINKQKLFSEFVHVYFVINSRCLYIEIPLKTDVADNFTMVPFVDFLNHNSDVDAYCKPRIERLKKSPCGLGNFSIVAGDHEYVNLGEEILLNYGAHSNDFLLNEYGFVLGENMWNYIDVSSEAMELISQVHVKEFLIENNYWGDYTISSSEVSFRLLVAFAAVVCSDLRKVEKFMLGYITESSFGSALSSMLREFIASLTKNVETKVRSLKATSKPDPLCSQNVLHVYEGYLQILRQHLGDNA</sequence>
<evidence type="ECO:0000313" key="6">
    <source>
        <dbReference type="Proteomes" id="UP000002036"/>
    </source>
</evidence>
<evidence type="ECO:0000256" key="2">
    <source>
        <dbReference type="ARBA" id="ARBA00022679"/>
    </source>
</evidence>
<name>C5DKX5_LACTC</name>